<proteinExistence type="predicted"/>
<feature type="non-terminal residue" evidence="3">
    <location>
        <position position="74"/>
    </location>
</feature>
<evidence type="ECO:0000256" key="1">
    <source>
        <dbReference type="ARBA" id="ARBA00022741"/>
    </source>
</evidence>
<dbReference type="GO" id="GO:0005524">
    <property type="term" value="F:ATP binding"/>
    <property type="evidence" value="ECO:0007669"/>
    <property type="project" value="UniProtKB-KW"/>
</dbReference>
<accession>A0A2J8A3Y8</accession>
<dbReference type="OrthoDB" id="547770at2759"/>
<keyword evidence="2" id="KW-0067">ATP-binding</keyword>
<name>A0A2J8A3Y8_9CHLO</name>
<dbReference type="PANTHER" id="PTHR12169">
    <property type="entry name" value="ATPASE N2B"/>
    <property type="match status" value="1"/>
</dbReference>
<dbReference type="InterPro" id="IPR005654">
    <property type="entry name" value="ATPase_AFG1-like"/>
</dbReference>
<dbReference type="Proteomes" id="UP000236333">
    <property type="component" value="Unassembled WGS sequence"/>
</dbReference>
<evidence type="ECO:0000313" key="3">
    <source>
        <dbReference type="EMBL" id="PNH07236.1"/>
    </source>
</evidence>
<comment type="caution">
    <text evidence="3">The sequence shown here is derived from an EMBL/GenBank/DDBJ whole genome shotgun (WGS) entry which is preliminary data.</text>
</comment>
<organism evidence="3 4">
    <name type="scientific">Tetrabaena socialis</name>
    <dbReference type="NCBI Taxonomy" id="47790"/>
    <lineage>
        <taxon>Eukaryota</taxon>
        <taxon>Viridiplantae</taxon>
        <taxon>Chlorophyta</taxon>
        <taxon>core chlorophytes</taxon>
        <taxon>Chlorophyceae</taxon>
        <taxon>CS clade</taxon>
        <taxon>Chlamydomonadales</taxon>
        <taxon>Tetrabaenaceae</taxon>
        <taxon>Tetrabaena</taxon>
    </lineage>
</organism>
<keyword evidence="4" id="KW-1185">Reference proteome</keyword>
<evidence type="ECO:0000313" key="4">
    <source>
        <dbReference type="Proteomes" id="UP000236333"/>
    </source>
</evidence>
<evidence type="ECO:0000256" key="2">
    <source>
        <dbReference type="ARBA" id="ARBA00022840"/>
    </source>
</evidence>
<dbReference type="EMBL" id="PGGS01000190">
    <property type="protein sequence ID" value="PNH07236.1"/>
    <property type="molecule type" value="Genomic_DNA"/>
</dbReference>
<dbReference type="Pfam" id="PF03969">
    <property type="entry name" value="AFG1_ATPase"/>
    <property type="match status" value="1"/>
</dbReference>
<dbReference type="PANTHER" id="PTHR12169:SF29">
    <property type="entry name" value="AFG1-LIKE ATPASE FAMILY PROTEIN"/>
    <property type="match status" value="1"/>
</dbReference>
<dbReference type="AlphaFoldDB" id="A0A2J8A3Y8"/>
<dbReference type="GO" id="GO:0005739">
    <property type="term" value="C:mitochondrion"/>
    <property type="evidence" value="ECO:0007669"/>
    <property type="project" value="TreeGrafter"/>
</dbReference>
<dbReference type="GO" id="GO:0016887">
    <property type="term" value="F:ATP hydrolysis activity"/>
    <property type="evidence" value="ECO:0007669"/>
    <property type="project" value="InterPro"/>
</dbReference>
<protein>
    <submittedName>
        <fullName evidence="3">Uncharacterized protein</fullName>
    </submittedName>
</protein>
<keyword evidence="1" id="KW-0547">Nucleotide-binding</keyword>
<sequence length="74" mass="8131">MRLRARTWLTFGQLCGAEGLRAGMDDGGALGPPDYLALCGRFRQLFVSGVPQLGPAQRDEARRLVTLLDVAYEH</sequence>
<gene>
    <name evidence="3" type="ORF">TSOC_006355</name>
</gene>
<reference evidence="3 4" key="1">
    <citation type="journal article" date="2017" name="Mol. Biol. Evol.">
        <title>The 4-celled Tetrabaena socialis nuclear genome reveals the essential components for genetic control of cell number at the origin of multicellularity in the volvocine lineage.</title>
        <authorList>
            <person name="Featherston J."/>
            <person name="Arakaki Y."/>
            <person name="Hanschen E.R."/>
            <person name="Ferris P.J."/>
            <person name="Michod R.E."/>
            <person name="Olson B.J.S.C."/>
            <person name="Nozaki H."/>
            <person name="Durand P.M."/>
        </authorList>
    </citation>
    <scope>NUCLEOTIDE SEQUENCE [LARGE SCALE GENOMIC DNA]</scope>
    <source>
        <strain evidence="3 4">NIES-571</strain>
    </source>
</reference>